<keyword evidence="1 3" id="KW-0694">RNA-binding</keyword>
<dbReference type="GO" id="GO:0032259">
    <property type="term" value="P:methylation"/>
    <property type="evidence" value="ECO:0007669"/>
    <property type="project" value="UniProtKB-KW"/>
</dbReference>
<dbReference type="Proteomes" id="UP000598633">
    <property type="component" value="Unassembled WGS sequence"/>
</dbReference>
<sequence length="253" mass="27376">MAKKQRLDVVVTDRGLVPSRARAQALILAGKVRLNGEVESKAGTQVDPEAMIEIIEPDHPWVSRGALKLVAALDEFEISPEGIDCLDVGASTGGFTDVLLARGARRVIALDVGRGQLDWRLRNDSRVVVLEGVNARHLDAETLPFTAALATVDVSFISLRLVVPSLLPHLAAEALLVCLVKPQFEAGRDQVGKGGIVRDEAVRRETVENTVRSLQGLGLELIGLVESPIRGQKGNLEELAVFRRLKPPVRGKE</sequence>
<dbReference type="GO" id="GO:0008168">
    <property type="term" value="F:methyltransferase activity"/>
    <property type="evidence" value="ECO:0007669"/>
    <property type="project" value="UniProtKB-KW"/>
</dbReference>
<keyword evidence="5" id="KW-0808">Transferase</keyword>
<dbReference type="InterPro" id="IPR002942">
    <property type="entry name" value="S4_RNA-bd"/>
</dbReference>
<dbReference type="Gene3D" id="3.40.50.150">
    <property type="entry name" value="Vaccinia Virus protein VP39"/>
    <property type="match status" value="1"/>
</dbReference>
<gene>
    <name evidence="5" type="ORF">IFJ97_06825</name>
</gene>
<feature type="domain" description="RNA-binding S4" evidence="4">
    <location>
        <begin position="5"/>
        <end position="68"/>
    </location>
</feature>
<evidence type="ECO:0000256" key="2">
    <source>
        <dbReference type="ARBA" id="ARBA00029460"/>
    </source>
</evidence>
<dbReference type="PROSITE" id="PS50889">
    <property type="entry name" value="S4"/>
    <property type="match status" value="1"/>
</dbReference>
<evidence type="ECO:0000313" key="6">
    <source>
        <dbReference type="Proteomes" id="UP000598633"/>
    </source>
</evidence>
<comment type="caution">
    <text evidence="5">The sequence shown here is derived from an EMBL/GenBank/DDBJ whole genome shotgun (WGS) entry which is preliminary data.</text>
</comment>
<dbReference type="EMBL" id="JACXWA010000111">
    <property type="protein sequence ID" value="MBD3871052.1"/>
    <property type="molecule type" value="Genomic_DNA"/>
</dbReference>
<evidence type="ECO:0000313" key="5">
    <source>
        <dbReference type="EMBL" id="MBD3871052.1"/>
    </source>
</evidence>
<dbReference type="InterPro" id="IPR036986">
    <property type="entry name" value="S4_RNA-bd_sf"/>
</dbReference>
<organism evidence="5 6">
    <name type="scientific">Candidatus Sulfomarinibacter kjeldsenii</name>
    <dbReference type="NCBI Taxonomy" id="2885994"/>
    <lineage>
        <taxon>Bacteria</taxon>
        <taxon>Pseudomonadati</taxon>
        <taxon>Acidobacteriota</taxon>
        <taxon>Thermoanaerobaculia</taxon>
        <taxon>Thermoanaerobaculales</taxon>
        <taxon>Candidatus Sulfomarinibacteraceae</taxon>
        <taxon>Candidatus Sulfomarinibacter</taxon>
    </lineage>
</organism>
<comment type="similarity">
    <text evidence="2">Belongs to the TlyA family.</text>
</comment>
<keyword evidence="5" id="KW-0489">Methyltransferase</keyword>
<dbReference type="SUPFAM" id="SSF53335">
    <property type="entry name" value="S-adenosyl-L-methionine-dependent methyltransferases"/>
    <property type="match status" value="1"/>
</dbReference>
<dbReference type="CDD" id="cd02440">
    <property type="entry name" value="AdoMet_MTases"/>
    <property type="match status" value="1"/>
</dbReference>
<dbReference type="NCBIfam" id="TIGR00478">
    <property type="entry name" value="tly"/>
    <property type="match status" value="1"/>
</dbReference>
<dbReference type="SUPFAM" id="SSF55174">
    <property type="entry name" value="Alpha-L RNA-binding motif"/>
    <property type="match status" value="1"/>
</dbReference>
<dbReference type="InterPro" id="IPR029063">
    <property type="entry name" value="SAM-dependent_MTases_sf"/>
</dbReference>
<dbReference type="SMART" id="SM00363">
    <property type="entry name" value="S4"/>
    <property type="match status" value="1"/>
</dbReference>
<dbReference type="PANTHER" id="PTHR32319">
    <property type="entry name" value="BACTERIAL HEMOLYSIN-LIKE PROTEIN"/>
    <property type="match status" value="1"/>
</dbReference>
<dbReference type="PANTHER" id="PTHR32319:SF0">
    <property type="entry name" value="BACTERIAL HEMOLYSIN-LIKE PROTEIN"/>
    <property type="match status" value="1"/>
</dbReference>
<dbReference type="InterPro" id="IPR002877">
    <property type="entry name" value="RNA_MeTrfase_FtsJ_dom"/>
</dbReference>
<accession>A0A8J7CF04</accession>
<evidence type="ECO:0000256" key="1">
    <source>
        <dbReference type="ARBA" id="ARBA00022884"/>
    </source>
</evidence>
<dbReference type="CDD" id="cd00165">
    <property type="entry name" value="S4"/>
    <property type="match status" value="1"/>
</dbReference>
<protein>
    <submittedName>
        <fullName evidence="5">TlyA family RNA methyltransferase</fullName>
    </submittedName>
</protein>
<dbReference type="Pfam" id="PF01728">
    <property type="entry name" value="FtsJ"/>
    <property type="match status" value="1"/>
</dbReference>
<evidence type="ECO:0000256" key="3">
    <source>
        <dbReference type="PROSITE-ProRule" id="PRU00182"/>
    </source>
</evidence>
<dbReference type="InterPro" id="IPR047048">
    <property type="entry name" value="TlyA"/>
</dbReference>
<dbReference type="PIRSF" id="PIRSF005578">
    <property type="entry name" value="TlyA"/>
    <property type="match status" value="1"/>
</dbReference>
<dbReference type="Pfam" id="PF01479">
    <property type="entry name" value="S4"/>
    <property type="match status" value="1"/>
</dbReference>
<reference evidence="5 6" key="1">
    <citation type="submission" date="2020-08" db="EMBL/GenBank/DDBJ databases">
        <title>Acidobacteriota in marine sediments use diverse sulfur dissimilation pathways.</title>
        <authorList>
            <person name="Wasmund K."/>
        </authorList>
    </citation>
    <scope>NUCLEOTIDE SEQUENCE [LARGE SCALE GENOMIC DNA]</scope>
    <source>
        <strain evidence="5">MAG AM3-A</strain>
    </source>
</reference>
<evidence type="ECO:0000259" key="4">
    <source>
        <dbReference type="SMART" id="SM00363"/>
    </source>
</evidence>
<name>A0A8J7CF04_9BACT</name>
<dbReference type="GO" id="GO:0003723">
    <property type="term" value="F:RNA binding"/>
    <property type="evidence" value="ECO:0007669"/>
    <property type="project" value="UniProtKB-KW"/>
</dbReference>
<dbReference type="Gene3D" id="3.10.290.10">
    <property type="entry name" value="RNA-binding S4 domain"/>
    <property type="match status" value="1"/>
</dbReference>
<proteinExistence type="inferred from homology"/>
<dbReference type="AlphaFoldDB" id="A0A8J7CF04"/>
<dbReference type="InterPro" id="IPR004538">
    <property type="entry name" value="Hemolysin_A/TlyA"/>
</dbReference>